<dbReference type="EMBL" id="UINC01003163">
    <property type="protein sequence ID" value="SVA03891.1"/>
    <property type="molecule type" value="Genomic_DNA"/>
</dbReference>
<reference evidence="3" key="1">
    <citation type="submission" date="2018-05" db="EMBL/GenBank/DDBJ databases">
        <authorList>
            <person name="Lanie J.A."/>
            <person name="Ng W.-L."/>
            <person name="Kazmierczak K.M."/>
            <person name="Andrzejewski T.M."/>
            <person name="Davidsen T.M."/>
            <person name="Wayne K.J."/>
            <person name="Tettelin H."/>
            <person name="Glass J.I."/>
            <person name="Rusch D."/>
            <person name="Podicherti R."/>
            <person name="Tsui H.-C.T."/>
            <person name="Winkler M.E."/>
        </authorList>
    </citation>
    <scope>NUCLEOTIDE SEQUENCE</scope>
</reference>
<evidence type="ECO:0000313" key="3">
    <source>
        <dbReference type="EMBL" id="SVA03891.1"/>
    </source>
</evidence>
<name>A0A381SKL7_9ZZZZ</name>
<protein>
    <submittedName>
        <fullName evidence="3">Uncharacterized protein</fullName>
    </submittedName>
</protein>
<evidence type="ECO:0000256" key="1">
    <source>
        <dbReference type="ARBA" id="ARBA00022737"/>
    </source>
</evidence>
<accession>A0A381SKL7</accession>
<dbReference type="Pfam" id="PF12796">
    <property type="entry name" value="Ank_2"/>
    <property type="match status" value="3"/>
</dbReference>
<proteinExistence type="predicted"/>
<sequence length="490" mass="51232">MNAGWPVWRRSVLVGLGGVCALVASDLVPVVVAQTEAPLIEATRVGNVDAVRDLLRQQADPNSTEPDGSTALHWAAHYGHLVVAELLIDAGARAEVANRYGATPLLEAATNGNAVMLELLLGGGADPNTGLPEGETPLMRVARTGRADAGVVLLTHGAEVDAREQWRDQTALMWAAVEGNTAAVEALIHAGADVHARSAGGFTPLLFAVRHNQQDALQALVSIGADLNDTLPSGMSALSVATLNAHYDLGVWMLQQGADPNADGQGWTALHQLVWARRPNLGFNNPAPIPTGVISDLEFVEALVAHGADINALETKEPRGGADGSAGPSGYRNVLNRVGATPFLLAAKAVDVELMRLLVRLGADPLLSNEDGTTPLMVAAGVGIWAVGESPGTNKEALDAVKLMLELGDVVNTVDANGDTALHGAVIRGSEALVRFLLEQGADLEALNEKGWTPLTIAEGVFYSNTGKRWPEMETLLLELGARASKHGAP</sequence>
<keyword evidence="2" id="KW-0040">ANK repeat</keyword>
<dbReference type="PROSITE" id="PS50297">
    <property type="entry name" value="ANK_REP_REGION"/>
    <property type="match status" value="7"/>
</dbReference>
<evidence type="ECO:0000256" key="2">
    <source>
        <dbReference type="ARBA" id="ARBA00023043"/>
    </source>
</evidence>
<gene>
    <name evidence="3" type="ORF">METZ01_LOCUS56745</name>
</gene>
<dbReference type="InterPro" id="IPR036770">
    <property type="entry name" value="Ankyrin_rpt-contain_sf"/>
</dbReference>
<keyword evidence="1" id="KW-0677">Repeat</keyword>
<organism evidence="3">
    <name type="scientific">marine metagenome</name>
    <dbReference type="NCBI Taxonomy" id="408172"/>
    <lineage>
        <taxon>unclassified sequences</taxon>
        <taxon>metagenomes</taxon>
        <taxon>ecological metagenomes</taxon>
    </lineage>
</organism>
<dbReference type="Gene3D" id="1.25.40.20">
    <property type="entry name" value="Ankyrin repeat-containing domain"/>
    <property type="match status" value="4"/>
</dbReference>
<dbReference type="SMART" id="SM00248">
    <property type="entry name" value="ANK"/>
    <property type="match status" value="11"/>
</dbReference>
<dbReference type="SUPFAM" id="SSF48403">
    <property type="entry name" value="Ankyrin repeat"/>
    <property type="match status" value="2"/>
</dbReference>
<dbReference type="InterPro" id="IPR002110">
    <property type="entry name" value="Ankyrin_rpt"/>
</dbReference>
<dbReference type="PRINTS" id="PR01415">
    <property type="entry name" value="ANKYRIN"/>
</dbReference>
<dbReference type="AlphaFoldDB" id="A0A381SKL7"/>
<dbReference type="PROSITE" id="PS50088">
    <property type="entry name" value="ANK_REPEAT"/>
    <property type="match status" value="7"/>
</dbReference>
<dbReference type="PANTHER" id="PTHR24171">
    <property type="entry name" value="ANKYRIN REPEAT DOMAIN-CONTAINING PROTEIN 39-RELATED"/>
    <property type="match status" value="1"/>
</dbReference>